<evidence type="ECO:0000313" key="2">
    <source>
        <dbReference type="Proteomes" id="UP000034022"/>
    </source>
</evidence>
<dbReference type="Proteomes" id="UP000034022">
    <property type="component" value="Unassembled WGS sequence"/>
</dbReference>
<comment type="caution">
    <text evidence="1">The sequence shown here is derived from an EMBL/GenBank/DDBJ whole genome shotgun (WGS) entry which is preliminary data.</text>
</comment>
<dbReference type="EMBL" id="LBUU01000001">
    <property type="protein sequence ID" value="KKQ71147.1"/>
    <property type="molecule type" value="Genomic_DNA"/>
</dbReference>
<organism evidence="1 2">
    <name type="scientific">Candidatus Falkowbacteria bacterium GW2011_GWE1_38_31</name>
    <dbReference type="NCBI Taxonomy" id="1618638"/>
    <lineage>
        <taxon>Bacteria</taxon>
        <taxon>Candidatus Falkowiibacteriota</taxon>
    </lineage>
</organism>
<reference evidence="1" key="1">
    <citation type="journal article" date="2015" name="Nature">
        <title>rRNA introns, odd ribosomes, and small enigmatic genomes across a large radiation of phyla.</title>
        <authorList>
            <person name="Brown C.T."/>
            <person name="Hug L.A."/>
            <person name="Thomas B.C."/>
            <person name="Sharon I."/>
            <person name="Castelle C.J."/>
            <person name="Singh A."/>
            <person name="Wilkins M.J."/>
            <person name="Williams K.H."/>
            <person name="Banfield J.F."/>
        </authorList>
    </citation>
    <scope>NUCLEOTIDE SEQUENCE [LARGE SCALE GENOMIC DNA]</scope>
</reference>
<evidence type="ECO:0000313" key="1">
    <source>
        <dbReference type="EMBL" id="KKQ71147.1"/>
    </source>
</evidence>
<protein>
    <submittedName>
        <fullName evidence="1">Uncharacterized protein</fullName>
    </submittedName>
</protein>
<sequence length="60" mass="7246">MKDSFIFGSANRENWKTFLLDNIYSIGKIIISIILFHTPSRIHHNIFHHLITDLYEYPKW</sequence>
<name>A0A0G0JX61_9BACT</name>
<dbReference type="AlphaFoldDB" id="A0A0G0JX61"/>
<accession>A0A0G0JX61</accession>
<proteinExistence type="predicted"/>
<gene>
    <name evidence="1" type="ORF">US91_C0001G0074</name>
</gene>